<dbReference type="OrthoDB" id="8872210at2"/>
<comment type="caution">
    <text evidence="3">The sequence shown here is derived from an EMBL/GenBank/DDBJ whole genome shotgun (WGS) entry which is preliminary data.</text>
</comment>
<dbReference type="PANTHER" id="PTHR42678:SF34">
    <property type="entry name" value="OS04G0183300 PROTEIN"/>
    <property type="match status" value="1"/>
</dbReference>
<dbReference type="EC" id="3.5.1.4" evidence="3"/>
<name>A0A7C9GPS0_9SPHN</name>
<keyword evidence="4" id="KW-1185">Reference proteome</keyword>
<dbReference type="InterPro" id="IPR023631">
    <property type="entry name" value="Amidase_dom"/>
</dbReference>
<evidence type="ECO:0000259" key="2">
    <source>
        <dbReference type="Pfam" id="PF01425"/>
    </source>
</evidence>
<dbReference type="RefSeq" id="WP_152576392.1">
    <property type="nucleotide sequence ID" value="NZ_JAATJI010000001.1"/>
</dbReference>
<keyword evidence="3" id="KW-0378">Hydrolase</keyword>
<dbReference type="EMBL" id="WIOL01000001">
    <property type="protein sequence ID" value="MQT15931.1"/>
    <property type="molecule type" value="Genomic_DNA"/>
</dbReference>
<dbReference type="Pfam" id="PF01425">
    <property type="entry name" value="Amidase"/>
    <property type="match status" value="1"/>
</dbReference>
<dbReference type="PANTHER" id="PTHR42678">
    <property type="entry name" value="AMIDASE"/>
    <property type="match status" value="1"/>
</dbReference>
<evidence type="ECO:0000313" key="4">
    <source>
        <dbReference type="Proteomes" id="UP000481327"/>
    </source>
</evidence>
<organism evidence="3 4">
    <name type="scientific">Sandarakinorhabdus fusca</name>
    <dbReference type="NCBI Taxonomy" id="1439888"/>
    <lineage>
        <taxon>Bacteria</taxon>
        <taxon>Pseudomonadati</taxon>
        <taxon>Pseudomonadota</taxon>
        <taxon>Alphaproteobacteria</taxon>
        <taxon>Sphingomonadales</taxon>
        <taxon>Sphingosinicellaceae</taxon>
        <taxon>Sandarakinorhabdus</taxon>
    </lineage>
</organism>
<dbReference type="SUPFAM" id="SSF75304">
    <property type="entry name" value="Amidase signature (AS) enzymes"/>
    <property type="match status" value="1"/>
</dbReference>
<feature type="domain" description="Amidase" evidence="2">
    <location>
        <begin position="44"/>
        <end position="494"/>
    </location>
</feature>
<dbReference type="GO" id="GO:0004040">
    <property type="term" value="F:amidase activity"/>
    <property type="evidence" value="ECO:0007669"/>
    <property type="project" value="UniProtKB-EC"/>
</dbReference>
<gene>
    <name evidence="3" type="ORF">F3168_01465</name>
</gene>
<sequence length="514" mass="53460">MKRMAVVLVLAAQPALAAPDRVTEQSIPALGAMLDDGKTISVKLVDAYLARIAAVDKAGAALNSVVAINPQARADARQRDDERRAGTAAGPLHGIPILIKDNIETRDPMPTTAGSQALQANVTGRDAPLVARLRAAGAIILGKTNLSEWANFRGRRSTSGWSAIGGLTRNAYAGDRNPCGSSAGSGAAVAASLAAAAIGTETDGSVTCPAAVNGLVGLKPTVGLVSRTHVVPISHSQDTAGLMARDIRDAALLLTVMAGSDPADPATAAADSHRSDYTATLSRDALQGRRIGVLRFAIGPDPKTARVFEAALRDLQRAGAELVDITDFAGRQQIRDAEQIVLSFELKADLNAYLASTPAAVTTRTLADIIAFNQRHAATELRWFGQEHFEEAQARGDLTDPVYLNARETGQRLAGREGIDRMLAEANVEALVAPTTGPAWTTDLVNGDHFSGGGAGGIAAVAGYPHLTVPMGQVEGLPVGLSIIGPAWSEARLLAFGYAYEGVAPPRVPPRLGN</sequence>
<evidence type="ECO:0000256" key="1">
    <source>
        <dbReference type="SAM" id="SignalP"/>
    </source>
</evidence>
<reference evidence="3 4" key="1">
    <citation type="submission" date="2019-09" db="EMBL/GenBank/DDBJ databases">
        <title>Polymorphobacter sp. isolated from a lake in China.</title>
        <authorList>
            <person name="Liu Z."/>
        </authorList>
    </citation>
    <scope>NUCLEOTIDE SEQUENCE [LARGE SCALE GENOMIC DNA]</scope>
    <source>
        <strain evidence="3 4">D40P</strain>
    </source>
</reference>
<accession>A0A7C9GPS0</accession>
<feature type="chain" id="PRO_5028874781" evidence="1">
    <location>
        <begin position="18"/>
        <end position="514"/>
    </location>
</feature>
<dbReference type="Proteomes" id="UP000481327">
    <property type="component" value="Unassembled WGS sequence"/>
</dbReference>
<proteinExistence type="predicted"/>
<evidence type="ECO:0000313" key="3">
    <source>
        <dbReference type="EMBL" id="MQT15931.1"/>
    </source>
</evidence>
<feature type="signal peptide" evidence="1">
    <location>
        <begin position="1"/>
        <end position="17"/>
    </location>
</feature>
<keyword evidence="1" id="KW-0732">Signal</keyword>
<dbReference type="Gene3D" id="3.90.1300.10">
    <property type="entry name" value="Amidase signature (AS) domain"/>
    <property type="match status" value="1"/>
</dbReference>
<protein>
    <submittedName>
        <fullName evidence="3">Amidase</fullName>
        <ecNumber evidence="3">3.5.1.4</ecNumber>
    </submittedName>
</protein>
<dbReference type="AlphaFoldDB" id="A0A7C9GPS0"/>
<dbReference type="NCBIfam" id="NF006006">
    <property type="entry name" value="PRK08137.1"/>
    <property type="match status" value="1"/>
</dbReference>
<dbReference type="InterPro" id="IPR036928">
    <property type="entry name" value="AS_sf"/>
</dbReference>